<evidence type="ECO:0000313" key="3">
    <source>
        <dbReference type="EMBL" id="MBB6173359.1"/>
    </source>
</evidence>
<keyword evidence="2" id="KW-0472">Membrane</keyword>
<reference evidence="3 4" key="1">
    <citation type="submission" date="2020-08" db="EMBL/GenBank/DDBJ databases">
        <title>Sequencing the genomes of 1000 actinobacteria strains.</title>
        <authorList>
            <person name="Klenk H.-P."/>
        </authorList>
    </citation>
    <scope>NUCLEOTIDE SEQUENCE [LARGE SCALE GENOMIC DNA]</scope>
    <source>
        <strain evidence="3 4">DSM 46659</strain>
    </source>
</reference>
<dbReference type="RefSeq" id="WP_184076686.1">
    <property type="nucleotide sequence ID" value="NZ_JACHDS010000001.1"/>
</dbReference>
<evidence type="ECO:0000256" key="2">
    <source>
        <dbReference type="SAM" id="Phobius"/>
    </source>
</evidence>
<feature type="transmembrane region" description="Helical" evidence="2">
    <location>
        <begin position="38"/>
        <end position="56"/>
    </location>
</feature>
<evidence type="ECO:0000256" key="1">
    <source>
        <dbReference type="SAM" id="MobiDB-lite"/>
    </source>
</evidence>
<dbReference type="AlphaFoldDB" id="A0A7X0D7U0"/>
<gene>
    <name evidence="3" type="ORF">HNR23_003419</name>
</gene>
<name>A0A7X0D7U0_9ACTN</name>
<sequence>MRLDQPIIRGLRAGLFATVCVAVSAGLHVSAGGAPVDWRTLGPAVLIIGAVGYALAGGRRGLGQIMAAAFTAQYGLHHLFGAGAAAPSATPAAADPAGGTLHHTMDGGPGLAMLLVHTFAALVTAWWLERGESDLAELLHLLGAHLPVLLALPRPFATPPLPKLRYRPTAPRPVERLLGRTIRRRGPPGPSRVFHGGRVALTP</sequence>
<accession>A0A7X0D7U0</accession>
<keyword evidence="2" id="KW-0812">Transmembrane</keyword>
<feature type="transmembrane region" description="Helical" evidence="2">
    <location>
        <begin position="111"/>
        <end position="128"/>
    </location>
</feature>
<dbReference type="Proteomes" id="UP000546642">
    <property type="component" value="Unassembled WGS sequence"/>
</dbReference>
<proteinExistence type="predicted"/>
<feature type="region of interest" description="Disordered" evidence="1">
    <location>
        <begin position="182"/>
        <end position="203"/>
    </location>
</feature>
<protein>
    <submittedName>
        <fullName evidence="3">Uncharacterized protein</fullName>
    </submittedName>
</protein>
<organism evidence="3 4">
    <name type="scientific">Nocardiopsis mwathae</name>
    <dbReference type="NCBI Taxonomy" id="1472723"/>
    <lineage>
        <taxon>Bacteria</taxon>
        <taxon>Bacillati</taxon>
        <taxon>Actinomycetota</taxon>
        <taxon>Actinomycetes</taxon>
        <taxon>Streptosporangiales</taxon>
        <taxon>Nocardiopsidaceae</taxon>
        <taxon>Nocardiopsis</taxon>
    </lineage>
</organism>
<comment type="caution">
    <text evidence="3">The sequence shown here is derived from an EMBL/GenBank/DDBJ whole genome shotgun (WGS) entry which is preliminary data.</text>
</comment>
<keyword evidence="2" id="KW-1133">Transmembrane helix</keyword>
<evidence type="ECO:0000313" key="4">
    <source>
        <dbReference type="Proteomes" id="UP000546642"/>
    </source>
</evidence>
<keyword evidence="4" id="KW-1185">Reference proteome</keyword>
<dbReference type="EMBL" id="JACHDS010000001">
    <property type="protein sequence ID" value="MBB6173359.1"/>
    <property type="molecule type" value="Genomic_DNA"/>
</dbReference>
<feature type="transmembrane region" description="Helical" evidence="2">
    <location>
        <begin position="12"/>
        <end position="32"/>
    </location>
</feature>